<name>X0ZV28_9ZZZZ</name>
<dbReference type="AlphaFoldDB" id="X0ZV28"/>
<comment type="caution">
    <text evidence="2">The sequence shown here is derived from an EMBL/GenBank/DDBJ whole genome shotgun (WGS) entry which is preliminary data.</text>
</comment>
<accession>X0ZV28</accession>
<reference evidence="2" key="1">
    <citation type="journal article" date="2014" name="Front. Microbiol.">
        <title>High frequency of phylogenetically diverse reductive dehalogenase-homologous genes in deep subseafloor sedimentary metagenomes.</title>
        <authorList>
            <person name="Kawai M."/>
            <person name="Futagami T."/>
            <person name="Toyoda A."/>
            <person name="Takaki Y."/>
            <person name="Nishi S."/>
            <person name="Hori S."/>
            <person name="Arai W."/>
            <person name="Tsubouchi T."/>
            <person name="Morono Y."/>
            <person name="Uchiyama I."/>
            <person name="Ito T."/>
            <person name="Fujiyama A."/>
            <person name="Inagaki F."/>
            <person name="Takami H."/>
        </authorList>
    </citation>
    <scope>NUCLEOTIDE SEQUENCE</scope>
    <source>
        <strain evidence="2">Expedition CK06-06</strain>
    </source>
</reference>
<proteinExistence type="predicted"/>
<protein>
    <submittedName>
        <fullName evidence="2">Uncharacterized protein</fullName>
    </submittedName>
</protein>
<keyword evidence="1" id="KW-0812">Transmembrane</keyword>
<feature type="transmembrane region" description="Helical" evidence="1">
    <location>
        <begin position="35"/>
        <end position="55"/>
    </location>
</feature>
<evidence type="ECO:0000256" key="1">
    <source>
        <dbReference type="SAM" id="Phobius"/>
    </source>
</evidence>
<dbReference type="EMBL" id="BART01007688">
    <property type="protein sequence ID" value="GAG61802.1"/>
    <property type="molecule type" value="Genomic_DNA"/>
</dbReference>
<keyword evidence="1" id="KW-1133">Transmembrane helix</keyword>
<sequence length="104" mass="11873">MIRSIKYLIIFFLVSYVIGDTTYQSLVNAKHVEAVLGLGMWAFASFLLFGVYVGWIKTGADVVARDRHLMKTGHAPLTRDDEIMSQYTYFMRNTIESLVSDKDN</sequence>
<keyword evidence="1" id="KW-0472">Membrane</keyword>
<organism evidence="2">
    <name type="scientific">marine sediment metagenome</name>
    <dbReference type="NCBI Taxonomy" id="412755"/>
    <lineage>
        <taxon>unclassified sequences</taxon>
        <taxon>metagenomes</taxon>
        <taxon>ecological metagenomes</taxon>
    </lineage>
</organism>
<gene>
    <name evidence="2" type="ORF">S01H4_17453</name>
</gene>
<evidence type="ECO:0000313" key="2">
    <source>
        <dbReference type="EMBL" id="GAG61802.1"/>
    </source>
</evidence>